<accession>A0ABR3ZUQ2</accession>
<feature type="compositionally biased region" description="Pro residues" evidence="1">
    <location>
        <begin position="88"/>
        <end position="97"/>
    </location>
</feature>
<evidence type="ECO:0000313" key="3">
    <source>
        <dbReference type="Proteomes" id="UP001590950"/>
    </source>
</evidence>
<reference evidence="2 3" key="1">
    <citation type="submission" date="2024-09" db="EMBL/GenBank/DDBJ databases">
        <title>Rethinking Asexuality: The Enigmatic Case of Functional Sexual Genes in Lepraria (Stereocaulaceae).</title>
        <authorList>
            <person name="Doellman M."/>
            <person name="Sun Y."/>
            <person name="Barcenas-Pena A."/>
            <person name="Lumbsch H.T."/>
            <person name="Grewe F."/>
        </authorList>
    </citation>
    <scope>NUCLEOTIDE SEQUENCE [LARGE SCALE GENOMIC DNA]</scope>
    <source>
        <strain evidence="2 3">Mercado 3170</strain>
    </source>
</reference>
<name>A0ABR3ZUQ2_9LECA</name>
<gene>
    <name evidence="2" type="ORF">N7G274_010884</name>
</gene>
<organism evidence="2 3">
    <name type="scientific">Stereocaulon virgatum</name>
    <dbReference type="NCBI Taxonomy" id="373712"/>
    <lineage>
        <taxon>Eukaryota</taxon>
        <taxon>Fungi</taxon>
        <taxon>Dikarya</taxon>
        <taxon>Ascomycota</taxon>
        <taxon>Pezizomycotina</taxon>
        <taxon>Lecanoromycetes</taxon>
        <taxon>OSLEUM clade</taxon>
        <taxon>Lecanoromycetidae</taxon>
        <taxon>Lecanorales</taxon>
        <taxon>Lecanorineae</taxon>
        <taxon>Stereocaulaceae</taxon>
        <taxon>Stereocaulon</taxon>
    </lineage>
</organism>
<evidence type="ECO:0000313" key="2">
    <source>
        <dbReference type="EMBL" id="KAL2036405.1"/>
    </source>
</evidence>
<dbReference type="Proteomes" id="UP001590950">
    <property type="component" value="Unassembled WGS sequence"/>
</dbReference>
<feature type="compositionally biased region" description="Polar residues" evidence="1">
    <location>
        <begin position="115"/>
        <end position="124"/>
    </location>
</feature>
<evidence type="ECO:0000256" key="1">
    <source>
        <dbReference type="SAM" id="MobiDB-lite"/>
    </source>
</evidence>
<sequence>MGASDRSLRKLFFDVADAARRVNAEIQRLFEEEFKENELQFYKELVQRNMTKTQIEALQATYRSSHDLQPQGAWALSEKPYMSHQPPTATPAQPPSPVTVEPPMAPVRPPLAIAQNPNRSNGAGSSYPPPREPYKKKDAPTHPSHSTLTERHRKPVRERYTYLASY</sequence>
<feature type="region of interest" description="Disordered" evidence="1">
    <location>
        <begin position="63"/>
        <end position="166"/>
    </location>
</feature>
<keyword evidence="3" id="KW-1185">Reference proteome</keyword>
<proteinExistence type="predicted"/>
<dbReference type="EMBL" id="JBEFKJ010000117">
    <property type="protein sequence ID" value="KAL2036405.1"/>
    <property type="molecule type" value="Genomic_DNA"/>
</dbReference>
<protein>
    <submittedName>
        <fullName evidence="2">Uncharacterized protein</fullName>
    </submittedName>
</protein>
<comment type="caution">
    <text evidence="2">The sequence shown here is derived from an EMBL/GenBank/DDBJ whole genome shotgun (WGS) entry which is preliminary data.</text>
</comment>